<reference evidence="1" key="1">
    <citation type="journal article" date="2021" name="Proc. Natl. Acad. Sci. U.S.A.">
        <title>A Catalog of Tens of Thousands of Viruses from Human Metagenomes Reveals Hidden Associations with Chronic Diseases.</title>
        <authorList>
            <person name="Tisza M.J."/>
            <person name="Buck C.B."/>
        </authorList>
    </citation>
    <scope>NUCLEOTIDE SEQUENCE</scope>
    <source>
        <strain evidence="1">Ct3r22</strain>
    </source>
</reference>
<sequence length="371" mass="41151">MKLVRRNNGGRPRKQKNDPELLEKGYITIPYKVDKKNFIETCLRTGTISVITDGGNFRNEILITNEALQNINFPDEEGGYGTQVIIASLPYRTTPIVIGTILNDDQSPAWKENMHRFMKINDKTSVCIEENADDKSINITVNSEEATEINISSVGTEESTLNIQSSGKVNIIADKEINAVSYEKINSKIINVEAEVEEEGKEERSITMTLESLLVKWLEEDKTSTILFDKDRFRLSLHDDLEIVDVSDDAIIVSFKNSEEQIVINSDNIDILFKEGEEKITLSPNLIKLLTGSKVEVNGAKEPLTLAETLISKIDELQNQINTLKQAWTQAAAGVKPTDGGAGGFAMGISTVASISKIDFSEIKSETTFSD</sequence>
<accession>A0A8S5V180</accession>
<dbReference type="EMBL" id="BK016180">
    <property type="protein sequence ID" value="DAG00469.1"/>
    <property type="molecule type" value="Genomic_DNA"/>
</dbReference>
<organism evidence="1">
    <name type="scientific">Siphoviridae sp. ct3r22</name>
    <dbReference type="NCBI Taxonomy" id="2825325"/>
    <lineage>
        <taxon>Viruses</taxon>
        <taxon>Duplodnaviria</taxon>
        <taxon>Heunggongvirae</taxon>
        <taxon>Uroviricota</taxon>
        <taxon>Caudoviricetes</taxon>
    </lineage>
</organism>
<evidence type="ECO:0000313" key="1">
    <source>
        <dbReference type="EMBL" id="DAG00469.1"/>
    </source>
</evidence>
<name>A0A8S5V180_9CAUD</name>
<proteinExistence type="predicted"/>
<protein>
    <submittedName>
        <fullName evidence="1">Uncharacterized protein</fullName>
    </submittedName>
</protein>